<keyword evidence="3" id="KW-1185">Reference proteome</keyword>
<name>A0ABU5TIS3_9CYAN</name>
<proteinExistence type="predicted"/>
<accession>A0ABU5TIS3</accession>
<dbReference type="RefSeq" id="WP_323261727.1">
    <property type="nucleotide sequence ID" value="NZ_JAYGIE010000072.1"/>
</dbReference>
<feature type="domain" description="Mo-dependent nitrogenase C-terminal" evidence="1">
    <location>
        <begin position="25"/>
        <end position="95"/>
    </location>
</feature>
<dbReference type="EMBL" id="JAYGIE010000072">
    <property type="protein sequence ID" value="MEA5478181.1"/>
    <property type="molecule type" value="Genomic_DNA"/>
</dbReference>
<evidence type="ECO:0000313" key="3">
    <source>
        <dbReference type="Proteomes" id="UP001301388"/>
    </source>
</evidence>
<reference evidence="2 3" key="1">
    <citation type="submission" date="2023-12" db="EMBL/GenBank/DDBJ databases">
        <title>Baltic Sea Cyanobacteria.</title>
        <authorList>
            <person name="Delbaje E."/>
            <person name="Fewer D.P."/>
            <person name="Shishido T.K."/>
        </authorList>
    </citation>
    <scope>NUCLEOTIDE SEQUENCE [LARGE SCALE GENOMIC DNA]</scope>
    <source>
        <strain evidence="2 3">UHCC 0370</strain>
    </source>
</reference>
<dbReference type="Pfam" id="PF06967">
    <property type="entry name" value="Mo-nitro_C"/>
    <property type="match status" value="1"/>
</dbReference>
<dbReference type="Proteomes" id="UP001301388">
    <property type="component" value="Unassembled WGS sequence"/>
</dbReference>
<sequence>MTTTRFFSTLTEQSKPSKSFEIDIFSPLRQWLNRIEFSDRQFAEKICHLIPASCPFERDVSAFGYTYHIPALCKINPVFEEVVNLRLRALTYLSELPS</sequence>
<organism evidence="2 3">
    <name type="scientific">Pseudanabaena galeata UHCC 0370</name>
    <dbReference type="NCBI Taxonomy" id="3110310"/>
    <lineage>
        <taxon>Bacteria</taxon>
        <taxon>Bacillati</taxon>
        <taxon>Cyanobacteriota</taxon>
        <taxon>Cyanophyceae</taxon>
        <taxon>Pseudanabaenales</taxon>
        <taxon>Pseudanabaenaceae</taxon>
        <taxon>Pseudanabaena</taxon>
    </lineage>
</organism>
<dbReference type="InterPro" id="IPR009717">
    <property type="entry name" value="Mo-dep_Nase_C"/>
</dbReference>
<comment type="caution">
    <text evidence="2">The sequence shown here is derived from an EMBL/GenBank/DDBJ whole genome shotgun (WGS) entry which is preliminary data.</text>
</comment>
<evidence type="ECO:0000259" key="1">
    <source>
        <dbReference type="Pfam" id="PF06967"/>
    </source>
</evidence>
<evidence type="ECO:0000313" key="2">
    <source>
        <dbReference type="EMBL" id="MEA5478181.1"/>
    </source>
</evidence>
<protein>
    <submittedName>
        <fullName evidence="2">Mo-dependent nitrogenase C-terminal domain-containing protein</fullName>
    </submittedName>
</protein>
<gene>
    <name evidence="2" type="ORF">VB774_11195</name>
</gene>